<dbReference type="AlphaFoldDB" id="A0A8S0S9I2"/>
<protein>
    <submittedName>
        <fullName evidence="1">Uncharacterized protein</fullName>
    </submittedName>
</protein>
<dbReference type="EMBL" id="CACTIH010003977">
    <property type="protein sequence ID" value="CAA2988207.1"/>
    <property type="molecule type" value="Genomic_DNA"/>
</dbReference>
<feature type="non-terminal residue" evidence="1">
    <location>
        <position position="54"/>
    </location>
</feature>
<dbReference type="Gramene" id="OE9A060940T1">
    <property type="protein sequence ID" value="OE9A060940C1"/>
    <property type="gene ID" value="OE9A060940"/>
</dbReference>
<evidence type="ECO:0000313" key="1">
    <source>
        <dbReference type="EMBL" id="CAA2988207.1"/>
    </source>
</evidence>
<accession>A0A8S0S9I2</accession>
<dbReference type="Proteomes" id="UP000594638">
    <property type="component" value="Unassembled WGS sequence"/>
</dbReference>
<evidence type="ECO:0000313" key="2">
    <source>
        <dbReference type="Proteomes" id="UP000594638"/>
    </source>
</evidence>
<name>A0A8S0S9I2_OLEEU</name>
<keyword evidence="2" id="KW-1185">Reference proteome</keyword>
<reference evidence="1 2" key="1">
    <citation type="submission" date="2019-12" db="EMBL/GenBank/DDBJ databases">
        <authorList>
            <person name="Alioto T."/>
            <person name="Alioto T."/>
            <person name="Gomez Garrido J."/>
        </authorList>
    </citation>
    <scope>NUCLEOTIDE SEQUENCE [LARGE SCALE GENOMIC DNA]</scope>
</reference>
<comment type="caution">
    <text evidence="1">The sequence shown here is derived from an EMBL/GenBank/DDBJ whole genome shotgun (WGS) entry which is preliminary data.</text>
</comment>
<organism evidence="1 2">
    <name type="scientific">Olea europaea subsp. europaea</name>
    <dbReference type="NCBI Taxonomy" id="158383"/>
    <lineage>
        <taxon>Eukaryota</taxon>
        <taxon>Viridiplantae</taxon>
        <taxon>Streptophyta</taxon>
        <taxon>Embryophyta</taxon>
        <taxon>Tracheophyta</taxon>
        <taxon>Spermatophyta</taxon>
        <taxon>Magnoliopsida</taxon>
        <taxon>eudicotyledons</taxon>
        <taxon>Gunneridae</taxon>
        <taxon>Pentapetalae</taxon>
        <taxon>asterids</taxon>
        <taxon>lamiids</taxon>
        <taxon>Lamiales</taxon>
        <taxon>Oleaceae</taxon>
        <taxon>Oleeae</taxon>
        <taxon>Olea</taxon>
    </lineage>
</organism>
<proteinExistence type="predicted"/>
<sequence length="54" mass="5727">AFGARSLGPMETAALFAPSSSLIFPPNPWALVFVSSCTRAVFDDVLKLQKGVKS</sequence>
<gene>
    <name evidence="1" type="ORF">OLEA9_A060940</name>
</gene>